<evidence type="ECO:0000313" key="3">
    <source>
        <dbReference type="Proteomes" id="UP000029121"/>
    </source>
</evidence>
<evidence type="ECO:0000313" key="2">
    <source>
        <dbReference type="EMBL" id="EOA37235.1"/>
    </source>
</evidence>
<reference evidence="3" key="1">
    <citation type="journal article" date="2013" name="Nat. Genet.">
        <title>The Capsella rubella genome and the genomic consequences of rapid mating system evolution.</title>
        <authorList>
            <person name="Slotte T."/>
            <person name="Hazzouri K.M."/>
            <person name="Agren J.A."/>
            <person name="Koenig D."/>
            <person name="Maumus F."/>
            <person name="Guo Y.L."/>
            <person name="Steige K."/>
            <person name="Platts A.E."/>
            <person name="Escobar J.S."/>
            <person name="Newman L.K."/>
            <person name="Wang W."/>
            <person name="Mandakova T."/>
            <person name="Vello E."/>
            <person name="Smith L.M."/>
            <person name="Henz S.R."/>
            <person name="Steffen J."/>
            <person name="Takuno S."/>
            <person name="Brandvain Y."/>
            <person name="Coop G."/>
            <person name="Andolfatto P."/>
            <person name="Hu T.T."/>
            <person name="Blanchette M."/>
            <person name="Clark R.M."/>
            <person name="Quesneville H."/>
            <person name="Nordborg M."/>
            <person name="Gaut B.S."/>
            <person name="Lysak M.A."/>
            <person name="Jenkins J."/>
            <person name="Grimwood J."/>
            <person name="Chapman J."/>
            <person name="Prochnik S."/>
            <person name="Shu S."/>
            <person name="Rokhsar D."/>
            <person name="Schmutz J."/>
            <person name="Weigel D."/>
            <person name="Wright S.I."/>
        </authorList>
    </citation>
    <scope>NUCLEOTIDE SEQUENCE [LARGE SCALE GENOMIC DNA]</scope>
    <source>
        <strain evidence="3">cv. Monte Gargano</strain>
    </source>
</reference>
<name>R0IFX1_9BRAS</name>
<feature type="chain" id="PRO_5004352950" description="Secreted protein" evidence="1">
    <location>
        <begin position="30"/>
        <end position="93"/>
    </location>
</feature>
<keyword evidence="1" id="KW-0732">Signal</keyword>
<evidence type="ECO:0008006" key="4">
    <source>
        <dbReference type="Google" id="ProtNLM"/>
    </source>
</evidence>
<evidence type="ECO:0000256" key="1">
    <source>
        <dbReference type="SAM" id="SignalP"/>
    </source>
</evidence>
<dbReference type="AlphaFoldDB" id="R0IFX1"/>
<dbReference type="EMBL" id="KB870805">
    <property type="protein sequence ID" value="EOA37235.1"/>
    <property type="molecule type" value="Genomic_DNA"/>
</dbReference>
<feature type="signal peptide" evidence="1">
    <location>
        <begin position="1"/>
        <end position="29"/>
    </location>
</feature>
<dbReference type="Proteomes" id="UP000029121">
    <property type="component" value="Unassembled WGS sequence"/>
</dbReference>
<gene>
    <name evidence="2" type="ORF">CARUB_v10010752mg</name>
</gene>
<organism evidence="2 3">
    <name type="scientific">Capsella rubella</name>
    <dbReference type="NCBI Taxonomy" id="81985"/>
    <lineage>
        <taxon>Eukaryota</taxon>
        <taxon>Viridiplantae</taxon>
        <taxon>Streptophyta</taxon>
        <taxon>Embryophyta</taxon>
        <taxon>Tracheophyta</taxon>
        <taxon>Spermatophyta</taxon>
        <taxon>Magnoliopsida</taxon>
        <taxon>eudicotyledons</taxon>
        <taxon>Gunneridae</taxon>
        <taxon>Pentapetalae</taxon>
        <taxon>rosids</taxon>
        <taxon>malvids</taxon>
        <taxon>Brassicales</taxon>
        <taxon>Brassicaceae</taxon>
        <taxon>Camelineae</taxon>
        <taxon>Capsella</taxon>
    </lineage>
</organism>
<proteinExistence type="predicted"/>
<accession>R0IFX1</accession>
<sequence length="93" mass="10359">MLLRPLSASPFLLLFISAISDVFVSISSSNRITSFISELLQLSKVLICSWDRLWNESDLEWPSCTSVFLDSSSVSNLSQLDNNSKSSASRGRR</sequence>
<protein>
    <recommendedName>
        <fullName evidence="4">Secreted protein</fullName>
    </recommendedName>
</protein>
<keyword evidence="3" id="KW-1185">Reference proteome</keyword>